<dbReference type="Proteomes" id="UP001218188">
    <property type="component" value="Unassembled WGS sequence"/>
</dbReference>
<gene>
    <name evidence="1" type="ORF">C8F04DRAFT_1192349</name>
</gene>
<reference evidence="1" key="1">
    <citation type="submission" date="2023-03" db="EMBL/GenBank/DDBJ databases">
        <title>Massive genome expansion in bonnet fungi (Mycena s.s.) driven by repeated elements and novel gene families across ecological guilds.</title>
        <authorList>
            <consortium name="Lawrence Berkeley National Laboratory"/>
            <person name="Harder C.B."/>
            <person name="Miyauchi S."/>
            <person name="Viragh M."/>
            <person name="Kuo A."/>
            <person name="Thoen E."/>
            <person name="Andreopoulos B."/>
            <person name="Lu D."/>
            <person name="Skrede I."/>
            <person name="Drula E."/>
            <person name="Henrissat B."/>
            <person name="Morin E."/>
            <person name="Kohler A."/>
            <person name="Barry K."/>
            <person name="LaButti K."/>
            <person name="Morin E."/>
            <person name="Salamov A."/>
            <person name="Lipzen A."/>
            <person name="Mereny Z."/>
            <person name="Hegedus B."/>
            <person name="Baldrian P."/>
            <person name="Stursova M."/>
            <person name="Weitz H."/>
            <person name="Taylor A."/>
            <person name="Grigoriev I.V."/>
            <person name="Nagy L.G."/>
            <person name="Martin F."/>
            <person name="Kauserud H."/>
        </authorList>
    </citation>
    <scope>NUCLEOTIDE SEQUENCE</scope>
    <source>
        <strain evidence="1">CBHHK200</strain>
    </source>
</reference>
<organism evidence="1 2">
    <name type="scientific">Mycena alexandri</name>
    <dbReference type="NCBI Taxonomy" id="1745969"/>
    <lineage>
        <taxon>Eukaryota</taxon>
        <taxon>Fungi</taxon>
        <taxon>Dikarya</taxon>
        <taxon>Basidiomycota</taxon>
        <taxon>Agaricomycotina</taxon>
        <taxon>Agaricomycetes</taxon>
        <taxon>Agaricomycetidae</taxon>
        <taxon>Agaricales</taxon>
        <taxon>Marasmiineae</taxon>
        <taxon>Mycenaceae</taxon>
        <taxon>Mycena</taxon>
    </lineage>
</organism>
<evidence type="ECO:0000313" key="1">
    <source>
        <dbReference type="EMBL" id="KAJ7024537.1"/>
    </source>
</evidence>
<sequence length="936" mass="105815">MDAPVSPPVIVCSRLEVKGRFTVAQSYTRPSFPTEILAAIFSDLSVREDDYGLSEMYRDRASLMRASSDFRAIVSDRASLWSSILVDDRTRIEYLRYCLLKTRAAPFDLEIRAADPAAAPAPYASFALLVAAAMELIAPAFSRCISVQVSCVTSAAVSAILESFVPLPAATLSSLSFSYKLHDYFDYDPEDFNELEFEQKPSFKDFFPAARAITIVGSDITLPTVEYTSSDMSEARIICPWDDPPNWVEFLGFLATSDALGCLVLDGFECAHLPAQITIPTPLMTVTSLVLAFRGCRGMAALVTRLVLPVLVSVKFIFEDEVDIECAAECRAILATASEVVMAGTCSLPHGLGQLFRLMFRVHTLDLSGATTVFWDEFRSVCNIRSHGIVGPNRYACPRLRHVVAPFMALEEVKRTLQTRRLSKYAAVTSVTMARVLVPFVSLLNTALNYWAVFTFRSSRWNMLEIANRSLRIRLSMPSFPPIRLDRLATIPYWDLGPVLTRPARLIFVWQYCFLPYLHEVPVEIVTIILLYACGLYFDPVTGRDFERTRFAIQLTCHQWNEIVKNVGDFWFQYYFLPFDIRSRVLLWTSRFRRGLDLRLRFEDYLNHSVFSGIVHPSKRIFPFETITALIPHLPSCKHLSIAAEELFAFPMLVKSMVGVDGSVLEFFTLERLKVPDLVSSRVQVEDLILFMGNLPRLVTLRLQRASIGWKSPGSFTNIVSMMLDDISGHIAPTRQQLGRALAAAVRLRRLSMSGVALAASVDGESQLDFVVPSLVELNLCLGQHSEMAWFIRDLCMPLLEIFTYQISRVKDLLCIMKCRPLLASIQRFNILSPIGFTAYLSHNPWERANLIPLFRLLPSVRHLDMCRAGPYFFPALLDAITHGPVCPFLNCLTLCEPYGFVTFDSEYIDVLEPVMKAVYFGRDLRRVVRYFKQKK</sequence>
<proteinExistence type="predicted"/>
<evidence type="ECO:0000313" key="2">
    <source>
        <dbReference type="Proteomes" id="UP001218188"/>
    </source>
</evidence>
<protein>
    <submittedName>
        <fullName evidence="1">Uncharacterized protein</fullName>
    </submittedName>
</protein>
<comment type="caution">
    <text evidence="1">The sequence shown here is derived from an EMBL/GenBank/DDBJ whole genome shotgun (WGS) entry which is preliminary data.</text>
</comment>
<accession>A0AAD6SFJ4</accession>
<name>A0AAD6SFJ4_9AGAR</name>
<dbReference type="AlphaFoldDB" id="A0AAD6SFJ4"/>
<dbReference type="EMBL" id="JARJCM010000168">
    <property type="protein sequence ID" value="KAJ7024537.1"/>
    <property type="molecule type" value="Genomic_DNA"/>
</dbReference>
<keyword evidence="2" id="KW-1185">Reference proteome</keyword>